<evidence type="ECO:0000313" key="2">
    <source>
        <dbReference type="Proteomes" id="UP000248806"/>
    </source>
</evidence>
<dbReference type="SUPFAM" id="SSF102588">
    <property type="entry name" value="LmbE-like"/>
    <property type="match status" value="1"/>
</dbReference>
<dbReference type="EMBL" id="QKUF01000005">
    <property type="protein sequence ID" value="PZW32070.1"/>
    <property type="molecule type" value="Genomic_DNA"/>
</dbReference>
<dbReference type="GO" id="GO:0016811">
    <property type="term" value="F:hydrolase activity, acting on carbon-nitrogen (but not peptide) bonds, in linear amides"/>
    <property type="evidence" value="ECO:0007669"/>
    <property type="project" value="TreeGrafter"/>
</dbReference>
<dbReference type="PANTHER" id="PTHR12993:SF28">
    <property type="entry name" value="LMBE FAMILY PROTEIN"/>
    <property type="match status" value="1"/>
</dbReference>
<name>A0A326UAV3_THEHA</name>
<comment type="caution">
    <text evidence="1">The sequence shown here is derived from an EMBL/GenBank/DDBJ whole genome shotgun (WGS) entry which is preliminary data.</text>
</comment>
<keyword evidence="2" id="KW-1185">Reference proteome</keyword>
<proteinExistence type="predicted"/>
<dbReference type="Proteomes" id="UP000248806">
    <property type="component" value="Unassembled WGS sequence"/>
</dbReference>
<dbReference type="InterPro" id="IPR024078">
    <property type="entry name" value="LmbE-like_dom_sf"/>
</dbReference>
<accession>A0A326UAV3</accession>
<dbReference type="InterPro" id="IPR003737">
    <property type="entry name" value="GlcNAc_PI_deacetylase-related"/>
</dbReference>
<evidence type="ECO:0000313" key="1">
    <source>
        <dbReference type="EMBL" id="PZW32070.1"/>
    </source>
</evidence>
<dbReference type="Gene3D" id="3.40.50.10320">
    <property type="entry name" value="LmbE-like"/>
    <property type="match status" value="1"/>
</dbReference>
<dbReference type="OrthoDB" id="9815144at2"/>
<dbReference type="PANTHER" id="PTHR12993">
    <property type="entry name" value="N-ACETYLGLUCOSAMINYL-PHOSPHATIDYLINOSITOL DE-N-ACETYLASE-RELATED"/>
    <property type="match status" value="1"/>
</dbReference>
<dbReference type="Pfam" id="PF02585">
    <property type="entry name" value="PIG-L"/>
    <property type="match status" value="1"/>
</dbReference>
<gene>
    <name evidence="1" type="ORF">EI42_02097</name>
</gene>
<reference evidence="1 2" key="1">
    <citation type="submission" date="2018-06" db="EMBL/GenBank/DDBJ databases">
        <title>Genomic Encyclopedia of Archaeal and Bacterial Type Strains, Phase II (KMG-II): from individual species to whole genera.</title>
        <authorList>
            <person name="Goeker M."/>
        </authorList>
    </citation>
    <scope>NUCLEOTIDE SEQUENCE [LARGE SCALE GENOMIC DNA]</scope>
    <source>
        <strain evidence="1 2">ATCC BAA-1881</strain>
    </source>
</reference>
<organism evidence="1 2">
    <name type="scientific">Thermosporothrix hazakensis</name>
    <dbReference type="NCBI Taxonomy" id="644383"/>
    <lineage>
        <taxon>Bacteria</taxon>
        <taxon>Bacillati</taxon>
        <taxon>Chloroflexota</taxon>
        <taxon>Ktedonobacteria</taxon>
        <taxon>Ktedonobacterales</taxon>
        <taxon>Thermosporotrichaceae</taxon>
        <taxon>Thermosporothrix</taxon>
    </lineage>
</organism>
<protein>
    <submittedName>
        <fullName evidence="1">LmbE family N-acetylglucosaminyl deacetylase</fullName>
    </submittedName>
</protein>
<sequence length="263" mass="29701">MRPSFSGLLYEKSVRKKQVSVQEEQNKVAMVIMAHPDDAEFGCSGTVARWVREGWDVYYVVCTDGGSGGSDDATDVSPEARRQITETRMQEQRNACRILGVKDVIFMGYPDGMLRPTLELRKDIVRLLRQYRPARVICQSPERTWVPELSIPRHHPDHLAAGEATLAALYPASQNPWDFPELLAEGLKPHKVSEIYIVGAPVENHYVDITETFETKLEALRAHTSQVSADFEAIVPMLRYWAASVGKKIGSLYGESFHRVENR</sequence>
<dbReference type="AlphaFoldDB" id="A0A326UAV3"/>